<dbReference type="Pfam" id="PF06305">
    <property type="entry name" value="LapA_dom"/>
    <property type="match status" value="1"/>
</dbReference>
<accession>I7Z763</accession>
<dbReference type="InterPro" id="IPR010445">
    <property type="entry name" value="LapA_dom"/>
</dbReference>
<dbReference type="Proteomes" id="UP000003704">
    <property type="component" value="Unassembled WGS sequence"/>
</dbReference>
<evidence type="ECO:0000256" key="2">
    <source>
        <dbReference type="ARBA" id="ARBA00022692"/>
    </source>
</evidence>
<evidence type="ECO:0000313" key="9">
    <source>
        <dbReference type="Proteomes" id="UP000003704"/>
    </source>
</evidence>
<reference evidence="8 9" key="1">
    <citation type="journal article" date="2012" name="J. Bacteriol.">
        <title>Genome Sequence of n-Alkane-Degrading Hydrocarboniphaga effusa Strain AP103T (ATCC BAA-332T).</title>
        <authorList>
            <person name="Chang H.K."/>
            <person name="Zylstra G.J."/>
            <person name="Chae J.C."/>
        </authorList>
    </citation>
    <scope>NUCLEOTIDE SEQUENCE [LARGE SCALE GENOMIC DNA]</scope>
    <source>
        <strain evidence="8 9">AP103</strain>
    </source>
</reference>
<keyword evidence="1" id="KW-1003">Cell membrane</keyword>
<evidence type="ECO:0000256" key="1">
    <source>
        <dbReference type="ARBA" id="ARBA00022475"/>
    </source>
</evidence>
<evidence type="ECO:0000256" key="3">
    <source>
        <dbReference type="ARBA" id="ARBA00022989"/>
    </source>
</evidence>
<evidence type="ECO:0000256" key="6">
    <source>
        <dbReference type="SAM" id="Phobius"/>
    </source>
</evidence>
<keyword evidence="4 6" id="KW-0472">Membrane</keyword>
<gene>
    <name evidence="8" type="ORF">WQQ_40590</name>
</gene>
<dbReference type="EMBL" id="AKGD01000004">
    <property type="protein sequence ID" value="EIT67624.1"/>
    <property type="molecule type" value="Genomic_DNA"/>
</dbReference>
<dbReference type="STRING" id="1172194.WQQ_40590"/>
<keyword evidence="5" id="KW-0175">Coiled coil</keyword>
<evidence type="ECO:0000256" key="4">
    <source>
        <dbReference type="ARBA" id="ARBA00023136"/>
    </source>
</evidence>
<feature type="coiled-coil region" evidence="5">
    <location>
        <begin position="64"/>
        <end position="91"/>
    </location>
</feature>
<feature type="domain" description="Lipopolysaccharide assembly protein A" evidence="7">
    <location>
        <begin position="24"/>
        <end position="85"/>
    </location>
</feature>
<keyword evidence="9" id="KW-1185">Reference proteome</keyword>
<evidence type="ECO:0000313" key="8">
    <source>
        <dbReference type="EMBL" id="EIT67624.1"/>
    </source>
</evidence>
<dbReference type="RefSeq" id="WP_007186994.1">
    <property type="nucleotide sequence ID" value="NZ_AKGD01000004.1"/>
</dbReference>
<keyword evidence="2 6" id="KW-0812">Transmembrane</keyword>
<comment type="caution">
    <text evidence="8">The sequence shown here is derived from an EMBL/GenBank/DDBJ whole genome shotgun (WGS) entry which is preliminary data.</text>
</comment>
<name>I7Z763_9GAMM</name>
<dbReference type="AlphaFoldDB" id="I7Z763"/>
<evidence type="ECO:0000259" key="7">
    <source>
        <dbReference type="Pfam" id="PF06305"/>
    </source>
</evidence>
<dbReference type="GO" id="GO:0005886">
    <property type="term" value="C:plasma membrane"/>
    <property type="evidence" value="ECO:0007669"/>
    <property type="project" value="InterPro"/>
</dbReference>
<keyword evidence="3 6" id="KW-1133">Transmembrane helix</keyword>
<feature type="transmembrane region" description="Helical" evidence="6">
    <location>
        <begin position="41"/>
        <end position="66"/>
    </location>
</feature>
<proteinExistence type="predicted"/>
<evidence type="ECO:0000256" key="5">
    <source>
        <dbReference type="SAM" id="Coils"/>
    </source>
</evidence>
<protein>
    <recommendedName>
        <fullName evidence="7">Lipopolysaccharide assembly protein A domain-containing protein</fullName>
    </recommendedName>
</protein>
<organism evidence="8 9">
    <name type="scientific">Hydrocarboniphaga effusa AP103</name>
    <dbReference type="NCBI Taxonomy" id="1172194"/>
    <lineage>
        <taxon>Bacteria</taxon>
        <taxon>Pseudomonadati</taxon>
        <taxon>Pseudomonadota</taxon>
        <taxon>Gammaproteobacteria</taxon>
        <taxon>Nevskiales</taxon>
        <taxon>Nevskiaceae</taxon>
        <taxon>Hydrocarboniphaga</taxon>
    </lineage>
</organism>
<sequence>MYRVLLTVLLLIVLCVGAAVGYFNAQTIRFDYLAGQVELPLIALVVAEFILAVLLTLIVCSTRILSLKSEARRLRRQLADAEAELKTLRAIPITESPLKDG</sequence>
<dbReference type="OrthoDB" id="7066497at2"/>